<evidence type="ECO:0000313" key="5">
    <source>
        <dbReference type="EMBL" id="ORY38770.1"/>
    </source>
</evidence>
<feature type="compositionally biased region" description="Acidic residues" evidence="4">
    <location>
        <begin position="229"/>
        <end position="287"/>
    </location>
</feature>
<dbReference type="GO" id="GO:0070740">
    <property type="term" value="F:tubulin-glutamic acid ligase activity"/>
    <property type="evidence" value="ECO:0007669"/>
    <property type="project" value="TreeGrafter"/>
</dbReference>
<dbReference type="Proteomes" id="UP000193642">
    <property type="component" value="Unassembled WGS sequence"/>
</dbReference>
<evidence type="ECO:0000256" key="2">
    <source>
        <dbReference type="ARBA" id="ARBA00022741"/>
    </source>
</evidence>
<feature type="compositionally biased region" description="Basic and acidic residues" evidence="4">
    <location>
        <begin position="73"/>
        <end position="83"/>
    </location>
</feature>
<gene>
    <name evidence="5" type="ORF">BCR33DRAFT_768925</name>
</gene>
<dbReference type="GO" id="GO:0036064">
    <property type="term" value="C:ciliary basal body"/>
    <property type="evidence" value="ECO:0007669"/>
    <property type="project" value="TreeGrafter"/>
</dbReference>
<evidence type="ECO:0000256" key="3">
    <source>
        <dbReference type="ARBA" id="ARBA00022840"/>
    </source>
</evidence>
<evidence type="ECO:0000313" key="6">
    <source>
        <dbReference type="Proteomes" id="UP000193642"/>
    </source>
</evidence>
<protein>
    <submittedName>
        <fullName evidence="5">TTL-domain-containing protein</fullName>
    </submittedName>
</protein>
<dbReference type="PANTHER" id="PTHR12241:SF147">
    <property type="entry name" value="TUBULIN POLYGLUTAMYLASE TTLL7"/>
    <property type="match status" value="1"/>
</dbReference>
<dbReference type="Pfam" id="PF03133">
    <property type="entry name" value="TTL"/>
    <property type="match status" value="1"/>
</dbReference>
<name>A0A1Y2BVI6_9FUNG</name>
<dbReference type="AlphaFoldDB" id="A0A1Y2BVI6"/>
<feature type="region of interest" description="Disordered" evidence="4">
    <location>
        <begin position="224"/>
        <end position="327"/>
    </location>
</feature>
<dbReference type="InterPro" id="IPR004344">
    <property type="entry name" value="TTL/TTLL_fam"/>
</dbReference>
<organism evidence="5 6">
    <name type="scientific">Rhizoclosmatium globosum</name>
    <dbReference type="NCBI Taxonomy" id="329046"/>
    <lineage>
        <taxon>Eukaryota</taxon>
        <taxon>Fungi</taxon>
        <taxon>Fungi incertae sedis</taxon>
        <taxon>Chytridiomycota</taxon>
        <taxon>Chytridiomycota incertae sedis</taxon>
        <taxon>Chytridiomycetes</taxon>
        <taxon>Chytridiales</taxon>
        <taxon>Chytriomycetaceae</taxon>
        <taxon>Rhizoclosmatium</taxon>
    </lineage>
</organism>
<feature type="compositionally biased region" description="Low complexity" evidence="4">
    <location>
        <begin position="20"/>
        <end position="30"/>
    </location>
</feature>
<comment type="caution">
    <text evidence="5">The sequence shown here is derived from an EMBL/GenBank/DDBJ whole genome shotgun (WGS) entry which is preliminary data.</text>
</comment>
<feature type="compositionally biased region" description="Basic residues" evidence="4">
    <location>
        <begin position="138"/>
        <end position="147"/>
    </location>
</feature>
<keyword evidence="6" id="KW-1185">Reference proteome</keyword>
<dbReference type="GO" id="GO:0015631">
    <property type="term" value="F:tubulin binding"/>
    <property type="evidence" value="ECO:0007669"/>
    <property type="project" value="TreeGrafter"/>
</dbReference>
<feature type="region of interest" description="Disordered" evidence="4">
    <location>
        <begin position="1180"/>
        <end position="1199"/>
    </location>
</feature>
<evidence type="ECO:0000256" key="4">
    <source>
        <dbReference type="SAM" id="MobiDB-lite"/>
    </source>
</evidence>
<accession>A0A1Y2BVI6</accession>
<proteinExistence type="predicted"/>
<feature type="region of interest" description="Disordered" evidence="4">
    <location>
        <begin position="881"/>
        <end position="940"/>
    </location>
</feature>
<feature type="compositionally biased region" description="Basic residues" evidence="4">
    <location>
        <begin position="1189"/>
        <end position="1199"/>
    </location>
</feature>
<reference evidence="5 6" key="1">
    <citation type="submission" date="2016-07" db="EMBL/GenBank/DDBJ databases">
        <title>Pervasive Adenine N6-methylation of Active Genes in Fungi.</title>
        <authorList>
            <consortium name="DOE Joint Genome Institute"/>
            <person name="Mondo S.J."/>
            <person name="Dannebaum R.O."/>
            <person name="Kuo R.C."/>
            <person name="Labutti K."/>
            <person name="Haridas S."/>
            <person name="Kuo A."/>
            <person name="Salamov A."/>
            <person name="Ahrendt S.R."/>
            <person name="Lipzen A."/>
            <person name="Sullivan W."/>
            <person name="Andreopoulos W.B."/>
            <person name="Clum A."/>
            <person name="Lindquist E."/>
            <person name="Daum C."/>
            <person name="Ramamoorthy G.K."/>
            <person name="Gryganskyi A."/>
            <person name="Culley D."/>
            <person name="Magnuson J.K."/>
            <person name="James T.Y."/>
            <person name="O'Malley M.A."/>
            <person name="Stajich J.E."/>
            <person name="Spatafora J.W."/>
            <person name="Visel A."/>
            <person name="Grigoriev I.V."/>
        </authorList>
    </citation>
    <scope>NUCLEOTIDE SEQUENCE [LARGE SCALE GENOMIC DNA]</scope>
    <source>
        <strain evidence="5 6">JEL800</strain>
    </source>
</reference>
<feature type="region of interest" description="Disordered" evidence="4">
    <location>
        <begin position="1"/>
        <end position="200"/>
    </location>
</feature>
<evidence type="ECO:0000256" key="1">
    <source>
        <dbReference type="ARBA" id="ARBA00022598"/>
    </source>
</evidence>
<sequence length="1199" mass="135291">MASVAPLNEPPEQTSLKYTLPTRPSRLVRVPSPPAPLLADTTSTSTSTSHTTQPVYHPYPHSTKRSNSASTTREPRPQFKTDDSSATLILDAEPMNNTLNRKPIITLQKQQTKSVVNMSPSPLTTPASSHRPPLQPSKVKHSSKSVRNKTLEQSTSTHKPSLVKASGLQKQDSKILLTGRRVGGGGQGASGTATVKKEPRKVIGSLIGDLEDARDVNTRASSIITLQEAEPEEEAVDTDSDVNDEAEEEEDESDMENDDEEEQEISDFDSNGEYDDDDEEEEEEDLDSERGKGHTRPTTNSAGETDGANVRYWDRSTRGSKRGGMITDGKLKRAESAQRYGIAVMIDDTVDMSSRMGTTNEMLSSGISGAKFMDDSKGLFKVKPAIVPSLFDDGEAVLYFPKEGEAVTTIPSELKDAMKWKICKFTPRVVRTCLRRAGFKLVRGGKKWIGYWGKHYPAEKFKSVQPWQKVNHFPMSFEIGRKDKMYLNVSRMRERVKDDTMGLDFLPATYFLPSQRRRLKLAFNSHPTWIIKPPASARGIGIRVVNKWKDVPQRKEIIVSKYVQNPYLIDKKKFDIRLYVVVTSFDPLRIYLYKEGIVRFAGETYSTNSSRHSIRNRFIHLTNYSVSRKKKKVDPNATKTTPTYPFGDPLFSTETSKWSLATLEEYFSRQGIDFNPIMEKIRHVVVSTVISGHASNSSGTRMYTTSVNCCYELFGFDVLLDANLKPWVMEVNISPSLKASCDMDLGVKSRLSVDLFNLVGIRVRDLDESQKKRKKSPIQKPFLSISERQKMRYFALNQDANILSDLTDYDLRVLKESEDENRRRGGFDRIFPSVVPSRAFADTSSYFKLFTSPPYSDNLLLQWVKLAAQDRTRAFNLLRRVPYGNGNYNPNTSSSEITPSRRASSARTPPTSRGSIASLSAQSKERQSVSTHKPVAVPSGTKLVKKSVAIQPTHDVRAPSQLIPKQDEQNINEYNSVYSTISHHPASTQTEIHAQNPFSVFPERQLMQIRKADMSTAGIMPHFNSNYILKPKKISLRQKQRGYESSGMIQPEMTETMANTIAQEMYQLQLQQQLHQYHQQKYYEQQQQIRIQQRATSAGSLAHTMAKEYPSTSAYTAAMAIAHVTARFRAMETGTNSDSHSSNIRQQGISQQELMTWAALMQRQQQAENIRYAFMEPQAKHSNRVSSAMRRRKINTPTE</sequence>
<keyword evidence="3" id="KW-0067">ATP-binding</keyword>
<dbReference type="PANTHER" id="PTHR12241">
    <property type="entry name" value="TUBULIN POLYGLUTAMYLASE"/>
    <property type="match status" value="1"/>
</dbReference>
<dbReference type="STRING" id="329046.A0A1Y2BVI6"/>
<dbReference type="SUPFAM" id="SSF56059">
    <property type="entry name" value="Glutathione synthetase ATP-binding domain-like"/>
    <property type="match status" value="1"/>
</dbReference>
<dbReference type="GO" id="GO:0000226">
    <property type="term" value="P:microtubule cytoskeleton organization"/>
    <property type="evidence" value="ECO:0007669"/>
    <property type="project" value="TreeGrafter"/>
</dbReference>
<dbReference type="GO" id="GO:0005524">
    <property type="term" value="F:ATP binding"/>
    <property type="evidence" value="ECO:0007669"/>
    <property type="project" value="UniProtKB-KW"/>
</dbReference>
<feature type="compositionally biased region" description="Low complexity" evidence="4">
    <location>
        <begin position="37"/>
        <end position="52"/>
    </location>
</feature>
<dbReference type="OrthoDB" id="202825at2759"/>
<dbReference type="PROSITE" id="PS51221">
    <property type="entry name" value="TTL"/>
    <property type="match status" value="1"/>
</dbReference>
<keyword evidence="2" id="KW-0547">Nucleotide-binding</keyword>
<feature type="compositionally biased region" description="Polar residues" evidence="4">
    <location>
        <begin position="107"/>
        <end position="128"/>
    </location>
</feature>
<dbReference type="EMBL" id="MCGO01000042">
    <property type="protein sequence ID" value="ORY38770.1"/>
    <property type="molecule type" value="Genomic_DNA"/>
</dbReference>
<keyword evidence="1" id="KW-0436">Ligase</keyword>
<dbReference type="Gene3D" id="3.30.470.20">
    <property type="entry name" value="ATP-grasp fold, B domain"/>
    <property type="match status" value="1"/>
</dbReference>
<feature type="compositionally biased region" description="Polar residues" evidence="4">
    <location>
        <begin position="886"/>
        <end position="922"/>
    </location>
</feature>